<proteinExistence type="predicted"/>
<dbReference type="Proteomes" id="UP000193240">
    <property type="component" value="Unassembled WGS sequence"/>
</dbReference>
<dbReference type="EMBL" id="KZ107843">
    <property type="protein sequence ID" value="OSS49879.1"/>
    <property type="molecule type" value="Genomic_DNA"/>
</dbReference>
<accession>A0A1Y2M239</accession>
<dbReference type="Pfam" id="PF11160">
    <property type="entry name" value="Hva1_TUDOR"/>
    <property type="match status" value="1"/>
</dbReference>
<name>A0A1Y2M239_EPING</name>
<feature type="domain" description="Hypervirulence associated protein TUDOR" evidence="2">
    <location>
        <begin position="187"/>
        <end position="244"/>
    </location>
</feature>
<evidence type="ECO:0000256" key="1">
    <source>
        <dbReference type="SAM" id="MobiDB-lite"/>
    </source>
</evidence>
<dbReference type="OMA" id="HWEDEEH"/>
<reference evidence="3 4" key="1">
    <citation type="journal article" date="2017" name="Genome Announc.">
        <title>Genome sequence of the saprophytic ascomycete Epicoccum nigrum ICMP 19927 strain isolated from New Zealand.</title>
        <authorList>
            <person name="Fokin M."/>
            <person name="Fleetwood D."/>
            <person name="Weir B.S."/>
            <person name="Villas-Boas S.G."/>
        </authorList>
    </citation>
    <scope>NUCLEOTIDE SEQUENCE [LARGE SCALE GENOMIC DNA]</scope>
    <source>
        <strain evidence="3 4">ICMP 19927</strain>
    </source>
</reference>
<keyword evidence="4" id="KW-1185">Reference proteome</keyword>
<feature type="compositionally biased region" description="Polar residues" evidence="1">
    <location>
        <begin position="53"/>
        <end position="74"/>
    </location>
</feature>
<evidence type="ECO:0000313" key="3">
    <source>
        <dbReference type="EMBL" id="OSS49879.1"/>
    </source>
</evidence>
<dbReference type="AlphaFoldDB" id="A0A1Y2M239"/>
<gene>
    <name evidence="3" type="ORF">B5807_05893</name>
</gene>
<dbReference type="STRING" id="105696.A0A1Y2M239"/>
<sequence>MFALRSARISPWARTTLLPITATYCPALPPSLASCMIPQNRLYQVTHHVQPRAFSNTPNMPTTRQGGDSTLTSRTRADAPGAKPVAKSHRASATDCMQHWEDEEHLEQNKKDFQEFRSAARKSSSASGGSAASGGSDSIDDHGEVPGGMKRGRGANQAGSQSKKAKSEERDPSGLPRGDKTRVPGVGQHVHWKYGKGYAKGEVVDVLYENKEVAGQKAEASKEDPRLVLKSDSTGKLAVHKPEDVYFD</sequence>
<evidence type="ECO:0000313" key="4">
    <source>
        <dbReference type="Proteomes" id="UP000193240"/>
    </source>
</evidence>
<organism evidence="3 4">
    <name type="scientific">Epicoccum nigrum</name>
    <name type="common">Soil fungus</name>
    <name type="synonym">Epicoccum purpurascens</name>
    <dbReference type="NCBI Taxonomy" id="105696"/>
    <lineage>
        <taxon>Eukaryota</taxon>
        <taxon>Fungi</taxon>
        <taxon>Dikarya</taxon>
        <taxon>Ascomycota</taxon>
        <taxon>Pezizomycotina</taxon>
        <taxon>Dothideomycetes</taxon>
        <taxon>Pleosporomycetidae</taxon>
        <taxon>Pleosporales</taxon>
        <taxon>Pleosporineae</taxon>
        <taxon>Didymellaceae</taxon>
        <taxon>Epicoccum</taxon>
    </lineage>
</organism>
<dbReference type="Gene3D" id="2.30.30.1060">
    <property type="match status" value="1"/>
</dbReference>
<evidence type="ECO:0000259" key="2">
    <source>
        <dbReference type="Pfam" id="PF11160"/>
    </source>
</evidence>
<feature type="compositionally biased region" description="Low complexity" evidence="1">
    <location>
        <begin position="121"/>
        <end position="137"/>
    </location>
</feature>
<feature type="region of interest" description="Disordered" evidence="1">
    <location>
        <begin position="115"/>
        <end position="194"/>
    </location>
</feature>
<dbReference type="PROSITE" id="PS51257">
    <property type="entry name" value="PROKAR_LIPOPROTEIN"/>
    <property type="match status" value="1"/>
</dbReference>
<protein>
    <recommendedName>
        <fullName evidence="2">Hypervirulence associated protein TUDOR domain-containing protein</fullName>
    </recommendedName>
</protein>
<dbReference type="InParanoid" id="A0A1Y2M239"/>
<dbReference type="InterPro" id="IPR021331">
    <property type="entry name" value="Hva1_TUDOR"/>
</dbReference>
<feature type="compositionally biased region" description="Basic and acidic residues" evidence="1">
    <location>
        <begin position="165"/>
        <end position="182"/>
    </location>
</feature>
<feature type="region of interest" description="Disordered" evidence="1">
    <location>
        <begin position="52"/>
        <end position="94"/>
    </location>
</feature>